<feature type="region of interest" description="Disordered" evidence="1">
    <location>
        <begin position="67"/>
        <end position="87"/>
    </location>
</feature>
<name>A0A498KGY7_MALDO</name>
<evidence type="ECO:0000313" key="3">
    <source>
        <dbReference type="Proteomes" id="UP000290289"/>
    </source>
</evidence>
<dbReference type="EMBL" id="RDQH01000329">
    <property type="protein sequence ID" value="RXI04822.1"/>
    <property type="molecule type" value="Genomic_DNA"/>
</dbReference>
<proteinExistence type="predicted"/>
<accession>A0A498KGY7</accession>
<evidence type="ECO:0000256" key="1">
    <source>
        <dbReference type="SAM" id="MobiDB-lite"/>
    </source>
</evidence>
<protein>
    <submittedName>
        <fullName evidence="2">Uncharacterized protein</fullName>
    </submittedName>
</protein>
<comment type="caution">
    <text evidence="2">The sequence shown here is derived from an EMBL/GenBank/DDBJ whole genome shotgun (WGS) entry which is preliminary data.</text>
</comment>
<keyword evidence="3" id="KW-1185">Reference proteome</keyword>
<feature type="compositionally biased region" description="Basic and acidic residues" evidence="1">
    <location>
        <begin position="71"/>
        <end position="80"/>
    </location>
</feature>
<dbReference type="AlphaFoldDB" id="A0A498KGY7"/>
<dbReference type="Proteomes" id="UP000290289">
    <property type="component" value="Chromosome 3"/>
</dbReference>
<sequence length="87" mass="10125">MQDGSIAVVKKLEELQQEKLKLHKQLLSLGYYQPTMKEDMDNMVKRCYACQDQAPPLYTVLTLWKRSSQSHKQDTAKNPKQDGTQLR</sequence>
<organism evidence="2 3">
    <name type="scientific">Malus domestica</name>
    <name type="common">Apple</name>
    <name type="synonym">Pyrus malus</name>
    <dbReference type="NCBI Taxonomy" id="3750"/>
    <lineage>
        <taxon>Eukaryota</taxon>
        <taxon>Viridiplantae</taxon>
        <taxon>Streptophyta</taxon>
        <taxon>Embryophyta</taxon>
        <taxon>Tracheophyta</taxon>
        <taxon>Spermatophyta</taxon>
        <taxon>Magnoliopsida</taxon>
        <taxon>eudicotyledons</taxon>
        <taxon>Gunneridae</taxon>
        <taxon>Pentapetalae</taxon>
        <taxon>rosids</taxon>
        <taxon>fabids</taxon>
        <taxon>Rosales</taxon>
        <taxon>Rosaceae</taxon>
        <taxon>Amygdaloideae</taxon>
        <taxon>Maleae</taxon>
        <taxon>Malus</taxon>
    </lineage>
</organism>
<evidence type="ECO:0000313" key="2">
    <source>
        <dbReference type="EMBL" id="RXI04822.1"/>
    </source>
</evidence>
<gene>
    <name evidence="2" type="ORF">DVH24_039096</name>
</gene>
<reference evidence="2 3" key="1">
    <citation type="submission" date="2018-10" db="EMBL/GenBank/DDBJ databases">
        <title>A high-quality apple genome assembly.</title>
        <authorList>
            <person name="Hu J."/>
        </authorList>
    </citation>
    <scope>NUCLEOTIDE SEQUENCE [LARGE SCALE GENOMIC DNA]</scope>
    <source>
        <strain evidence="3">cv. HFTH1</strain>
        <tissue evidence="2">Young leaf</tissue>
    </source>
</reference>